<organism evidence="3 4">
    <name type="scientific">Mycolicibacterium vanbaalenii</name>
    <name type="common">Mycobacterium vanbaalenii</name>
    <dbReference type="NCBI Taxonomy" id="110539"/>
    <lineage>
        <taxon>Bacteria</taxon>
        <taxon>Bacillati</taxon>
        <taxon>Actinomycetota</taxon>
        <taxon>Actinomycetes</taxon>
        <taxon>Mycobacteriales</taxon>
        <taxon>Mycobacteriaceae</taxon>
        <taxon>Mycolicibacterium</taxon>
    </lineage>
</organism>
<name>A0A5S9QX19_MYCVN</name>
<feature type="transmembrane region" description="Helical" evidence="2">
    <location>
        <begin position="114"/>
        <end position="133"/>
    </location>
</feature>
<keyword evidence="4" id="KW-1185">Reference proteome</keyword>
<sequence length="190" mass="20633">MTETGDDDRGAHPDVTTRPDDTTDGTPEVPVEHVVAMLRERLYGAISCLATLAVLTHYTGEDTSAWDRMIDVAVAMGGLWAASLLADFVAHLSVHERAPRRVELWRMLQASGQILEASLLPLLALAVAGFGVLDTDTAMWIAKWILVVELGLIALLAVRRTQLPWWQQILTVVLLAGVGVLVIGIKVLAH</sequence>
<evidence type="ECO:0000256" key="1">
    <source>
        <dbReference type="SAM" id="MobiDB-lite"/>
    </source>
</evidence>
<proteinExistence type="predicted"/>
<feature type="transmembrane region" description="Helical" evidence="2">
    <location>
        <begin position="170"/>
        <end position="189"/>
    </location>
</feature>
<feature type="transmembrane region" description="Helical" evidence="2">
    <location>
        <begin position="72"/>
        <end position="94"/>
    </location>
</feature>
<feature type="transmembrane region" description="Helical" evidence="2">
    <location>
        <begin position="139"/>
        <end position="158"/>
    </location>
</feature>
<dbReference type="EMBL" id="CACSIP010000023">
    <property type="protein sequence ID" value="CAA0124608.1"/>
    <property type="molecule type" value="Genomic_DNA"/>
</dbReference>
<feature type="transmembrane region" description="Helical" evidence="2">
    <location>
        <begin position="42"/>
        <end position="60"/>
    </location>
</feature>
<protein>
    <submittedName>
        <fullName evidence="3">Uncharacterized protein</fullName>
    </submittedName>
</protein>
<evidence type="ECO:0000256" key="2">
    <source>
        <dbReference type="SAM" id="Phobius"/>
    </source>
</evidence>
<accession>A0A5S9QX19</accession>
<dbReference type="Proteomes" id="UP000430146">
    <property type="component" value="Unassembled WGS sequence"/>
</dbReference>
<reference evidence="3 4" key="1">
    <citation type="submission" date="2019-11" db="EMBL/GenBank/DDBJ databases">
        <authorList>
            <person name="Holert J."/>
        </authorList>
    </citation>
    <scope>NUCLEOTIDE SEQUENCE [LARGE SCALE GENOMIC DNA]</scope>
    <source>
        <strain evidence="3">BC8_1</strain>
    </source>
</reference>
<feature type="region of interest" description="Disordered" evidence="1">
    <location>
        <begin position="1"/>
        <end position="29"/>
    </location>
</feature>
<evidence type="ECO:0000313" key="3">
    <source>
        <dbReference type="EMBL" id="CAA0124608.1"/>
    </source>
</evidence>
<keyword evidence="2" id="KW-0812">Transmembrane</keyword>
<evidence type="ECO:0000313" key="4">
    <source>
        <dbReference type="Proteomes" id="UP000430146"/>
    </source>
</evidence>
<gene>
    <name evidence="3" type="ORF">AELLOGFF_01054</name>
</gene>
<keyword evidence="2" id="KW-1133">Transmembrane helix</keyword>
<feature type="compositionally biased region" description="Basic and acidic residues" evidence="1">
    <location>
        <begin position="7"/>
        <end position="21"/>
    </location>
</feature>
<dbReference type="AlphaFoldDB" id="A0A5S9QX19"/>
<keyword evidence="2" id="KW-0472">Membrane</keyword>